<feature type="transmembrane region" description="Helical" evidence="2">
    <location>
        <begin position="544"/>
        <end position="561"/>
    </location>
</feature>
<sequence>MSVTAFLIVQHADHPRLSSTIEAVVNSTRQPDRVVIVDGTPERDLPTRLHEIPEFAGRFADLSVVTVPPGAPFAEIVDTAVSALPAPGDDAVVALRSRGRARKRAVHPTDRDQWLWLLHEDTAPAADALEQLALVVERSDRIGIAGCKVVDSDDERHLVNVGLELTRTGRFPGLRANLEPDQGQYDARRDVLGVSSAGMLVRRDAWATLGGFDPAFDGDGDGLDLCWRAHLTGRQVIVVPSARVQQRSNDATGERDQPTPDAPLSLRRNRQVALARCSLVGLPFMALWVLISCLFFGLVALLMKRPRRALAEFAQATAPLGITRIVGARARFFGRASTRRRNLRGLFIPWRSALRDSWDALVHDLGRAPGAATVAPFTDDDPADRHRTPLWRHPALWLTIVLLAAAAVQWRHLLTSGALRGTGVGLTGGQLQPFATDAGGVWRMWREAWTGPGLGGGNHPAPYLVVLAPLAWVVQQVPGVNGSASAATVVAWLLLLAMPLSGIAAYRAGRVATRAAWPRFAAALAWASLPTLTTAIGAGRLGPVVGHILFPLVFAGVLAIGRRHASTSLTAATAIAAAVMGAFAPVLLVVATLVAVVLLVIGPGWARMRGLSVAVLPWLLLWPWTWALRNDWRAVLAGPGGLDVVRGTQPWQFALLHPGGPASYLTWVSVPVLVVGVLGLVRRGFAKASSALVVLGLVGLAAALGAGHLRLAGWPEGARTPWAGYGIDLFAAALLGSALLSVRGSVRADHTSRPGMPKNLLTSAVAAACAVFAAVLGVAVWTAAPTGLRAASAPYPGLVADQVSGPDAMRALRLTVSSRDAVTYQLLGRESGLPNPGLTAPASSGGTLTAIAVTGLLHPGSGTSATVRRQLLDVAVGFVVVDGPGSHAAINAALQQLAGLTQVSANPDQSVWRLDPSVAAGGAVLGAPSRVFVEQGRQSVLALPSIADHARSTTSVPAGPSGRTLVVSEGTGWRHDGVVRFDGVALTAQVTGGVLTYPLPPQAGMITADPGLAHPIADLADGVLAALLIFLAVPFGRRRVDGVA</sequence>
<keyword evidence="2" id="KW-0472">Membrane</keyword>
<comment type="caution">
    <text evidence="3">The sequence shown here is derived from an EMBL/GenBank/DDBJ whole genome shotgun (WGS) entry which is preliminary data.</text>
</comment>
<dbReference type="AlphaFoldDB" id="A0A561E952"/>
<dbReference type="InterPro" id="IPR029044">
    <property type="entry name" value="Nucleotide-diphossugar_trans"/>
</dbReference>
<feature type="transmembrane region" description="Helical" evidence="2">
    <location>
        <begin position="489"/>
        <end position="508"/>
    </location>
</feature>
<keyword evidence="4" id="KW-1185">Reference proteome</keyword>
<dbReference type="Pfam" id="PF13641">
    <property type="entry name" value="Glyco_tranf_2_3"/>
    <property type="match status" value="1"/>
</dbReference>
<feature type="region of interest" description="Disordered" evidence="1">
    <location>
        <begin position="244"/>
        <end position="264"/>
    </location>
</feature>
<organism evidence="3 4">
    <name type="scientific">Rudaeicoccus suwonensis</name>
    <dbReference type="NCBI Taxonomy" id="657409"/>
    <lineage>
        <taxon>Bacteria</taxon>
        <taxon>Bacillati</taxon>
        <taxon>Actinomycetota</taxon>
        <taxon>Actinomycetes</taxon>
        <taxon>Micrococcales</taxon>
        <taxon>Dermacoccaceae</taxon>
        <taxon>Rudaeicoccus</taxon>
    </lineage>
</organism>
<dbReference type="InterPro" id="IPR050834">
    <property type="entry name" value="Glycosyltransf_2"/>
</dbReference>
<evidence type="ECO:0000313" key="3">
    <source>
        <dbReference type="EMBL" id="TWE12131.1"/>
    </source>
</evidence>
<dbReference type="Gene3D" id="3.90.550.10">
    <property type="entry name" value="Spore Coat Polysaccharide Biosynthesis Protein SpsA, Chain A"/>
    <property type="match status" value="1"/>
</dbReference>
<keyword evidence="2" id="KW-0812">Transmembrane</keyword>
<feature type="transmembrane region" description="Helical" evidence="2">
    <location>
        <begin position="664"/>
        <end position="681"/>
    </location>
</feature>
<feature type="transmembrane region" description="Helical" evidence="2">
    <location>
        <begin position="760"/>
        <end position="784"/>
    </location>
</feature>
<feature type="transmembrane region" description="Helical" evidence="2">
    <location>
        <begin position="395"/>
        <end position="413"/>
    </location>
</feature>
<feature type="transmembrane region" description="Helical" evidence="2">
    <location>
        <begin position="722"/>
        <end position="740"/>
    </location>
</feature>
<keyword evidence="2" id="KW-1133">Transmembrane helix</keyword>
<accession>A0A561E952</accession>
<feature type="transmembrane region" description="Helical" evidence="2">
    <location>
        <begin position="279"/>
        <end position="303"/>
    </location>
</feature>
<dbReference type="GO" id="GO:0016740">
    <property type="term" value="F:transferase activity"/>
    <property type="evidence" value="ECO:0007669"/>
    <property type="project" value="UniProtKB-KW"/>
</dbReference>
<evidence type="ECO:0000256" key="2">
    <source>
        <dbReference type="SAM" id="Phobius"/>
    </source>
</evidence>
<proteinExistence type="predicted"/>
<dbReference type="Proteomes" id="UP000318297">
    <property type="component" value="Unassembled WGS sequence"/>
</dbReference>
<feature type="transmembrane region" description="Helical" evidence="2">
    <location>
        <begin position="688"/>
        <end position="710"/>
    </location>
</feature>
<reference evidence="3 4" key="1">
    <citation type="submission" date="2019-06" db="EMBL/GenBank/DDBJ databases">
        <title>Sequencing the genomes of 1000 actinobacteria strains.</title>
        <authorList>
            <person name="Klenk H.-P."/>
        </authorList>
    </citation>
    <scope>NUCLEOTIDE SEQUENCE [LARGE SCALE GENOMIC DNA]</scope>
    <source>
        <strain evidence="3 4">DSM 19560</strain>
    </source>
</reference>
<dbReference type="PANTHER" id="PTHR43685:SF3">
    <property type="entry name" value="SLR2126 PROTEIN"/>
    <property type="match status" value="1"/>
</dbReference>
<dbReference type="PANTHER" id="PTHR43685">
    <property type="entry name" value="GLYCOSYLTRANSFERASE"/>
    <property type="match status" value="1"/>
</dbReference>
<feature type="transmembrane region" description="Helical" evidence="2">
    <location>
        <begin position="573"/>
        <end position="601"/>
    </location>
</feature>
<evidence type="ECO:0000256" key="1">
    <source>
        <dbReference type="SAM" id="MobiDB-lite"/>
    </source>
</evidence>
<gene>
    <name evidence="3" type="ORF">BKA23_0927</name>
</gene>
<evidence type="ECO:0000313" key="4">
    <source>
        <dbReference type="Proteomes" id="UP000318297"/>
    </source>
</evidence>
<dbReference type="EMBL" id="VIVQ01000001">
    <property type="protein sequence ID" value="TWE12131.1"/>
    <property type="molecule type" value="Genomic_DNA"/>
</dbReference>
<name>A0A561E952_9MICO</name>
<protein>
    <submittedName>
        <fullName evidence="3">GT2 family glycosyltransferase</fullName>
    </submittedName>
</protein>
<dbReference type="SUPFAM" id="SSF53448">
    <property type="entry name" value="Nucleotide-diphospho-sugar transferases"/>
    <property type="match status" value="1"/>
</dbReference>
<keyword evidence="3" id="KW-0808">Transferase</keyword>